<dbReference type="EMBL" id="JALLPB020000135">
    <property type="protein sequence ID" value="KAL3816733.1"/>
    <property type="molecule type" value="Genomic_DNA"/>
</dbReference>
<feature type="transmembrane region" description="Helical" evidence="9">
    <location>
        <begin position="614"/>
        <end position="633"/>
    </location>
</feature>
<keyword evidence="13" id="KW-1185">Reference proteome</keyword>
<evidence type="ECO:0000256" key="8">
    <source>
        <dbReference type="SAM" id="MobiDB-lite"/>
    </source>
</evidence>
<feature type="domain" description="EXS" evidence="11">
    <location>
        <begin position="439"/>
        <end position="666"/>
    </location>
</feature>
<dbReference type="InterPro" id="IPR004342">
    <property type="entry name" value="EXS_C"/>
</dbReference>
<keyword evidence="6 9" id="KW-0472">Membrane</keyword>
<sequence length="1367" mass="151229">MTELKPKATAMFLLACLGVYDIFVAPPTPIVAVKRNSSGINNTEIDEFWDYDDIVVEDDLSISLRCYRGPALTAFALFCAAYSLRLWRRNGVACDQLLFLPGTPHEFRCTGENESSAAVKDSPAVTGGCDSSKNSTLRGDAGQTSDNAKIHIINCFSEGDAAAGSSKLASPPRALSPLDEYHQEKSPDAEQRPLILEPTGSSSPLHSPASVQTRFGMEDSSPMDFLREHALRGIEMLVVTRPLRPPPFPDDDNAVRGKFSSSTPAIANNEVYDAAYAPSAPSVLGAALDLSLPVLFNFHMFNVLMRDHYRREAQIEDDAVKRSVDDLNGDGKADVKDDAWITPPQIPPKVLPLFFIAPLIIRSIFPRRQRQRFYKTILQGTALSLFKPVRFRDAFVADCATSLVRPLGDLTFMLAYYFTAVYGLIAKYTLNEAGDRVSESWILHGAILPALSLLPLFIRFLQTLRQAYDSGKRWPHLGNSFKYLTAGIVILYGVTHAAGERSPWWGWAFTLATIYQVLWDIFMDWELLVYVPREPFQKWKRTSSPPAQLRRFSRDVLGQVRLRPQRLFDDSFYQKALLACSLRFCWMAGFIPAYRVSILDGSTQITFVDKVQGWSFVLMAIAEIIRLCTWSIIKVELETIRLMDEGENFSATESTACEDKECNGSRPQGALKATSSLSFWRRCRPNKFRRPTLEDGKRLMRLDNKILGGIDQDLVQFSHSEQADFAPSLESPATISPEMHSRRCLYSSEVLKRLFIVELLMWPIAFVILGYATVMAEYITTTSPTTMRNHEQGGDDSTASDTGLLMTTLGGDDQPTTSSSSSYPLNVAKSAEVVTRTKKDGSSSPPHLVPTEMITSDHTARHTPALRLWPLAVLVFYNVSGGPFGIEPSIRAAGNFYAIIGFLFFPFVWAIPEALVTAELGAAFQDPSAGVAWVEQAFGKGSGSLCGYFGWLAGATDNAIYPTLFMEYVASAMGWSKDEFGELTRFFSIAAVTILLAVVNYTGLEIVGNASLVICVIAMSPFILMTIIGAPQVVPSRWFQMPESTEDGSSELFDDSFQTNSGPLPLLTLGGIIWRPYLNNMFWNLNSFDAAASFASETTSVGTTFPRGMFLGLAMVVFGYVVPLLVAVGATDYSQSDWVDGFLENVAVDIGGKWLGVWTIFAAGISNIAMFEAEMSSDSYQLMGMAERGYVPNIFTTRSKFGTPTVGIIFNTLVIIAFSCADFGQLLELLNSVYAMSLLMEYAAFVKLRLYHKELPRPYRIPVPDWAAILIVIPPTLGVGFIFATSNWYVYVFCAGALLLGFSLSKLSKISKSRGWSDNNSKDGKYEHTPLDIDDTPESMEGMTISSNSSDWEYSNEDSVFEIGEIS</sequence>
<keyword evidence="3" id="KW-1003">Cell membrane</keyword>
<feature type="compositionally biased region" description="Basic and acidic residues" evidence="8">
    <location>
        <begin position="179"/>
        <end position="191"/>
    </location>
</feature>
<feature type="region of interest" description="Disordered" evidence="8">
    <location>
        <begin position="164"/>
        <end position="209"/>
    </location>
</feature>
<name>A0ABD3RX13_9STRA</name>
<feature type="compositionally biased region" description="Polar residues" evidence="8">
    <location>
        <begin position="1344"/>
        <end position="1353"/>
    </location>
</feature>
<feature type="transmembrane region" description="Helical" evidence="9">
    <location>
        <begin position="441"/>
        <end position="461"/>
    </location>
</feature>
<keyword evidence="5 9" id="KW-1133">Transmembrane helix</keyword>
<feature type="transmembrane region" description="Helical" evidence="9">
    <location>
        <begin position="1110"/>
        <end position="1130"/>
    </location>
</feature>
<evidence type="ECO:0000256" key="4">
    <source>
        <dbReference type="ARBA" id="ARBA00022692"/>
    </source>
</evidence>
<feature type="region of interest" description="Disordered" evidence="8">
    <location>
        <begin position="119"/>
        <end position="143"/>
    </location>
</feature>
<feature type="region of interest" description="Disordered" evidence="8">
    <location>
        <begin position="785"/>
        <end position="823"/>
    </location>
</feature>
<feature type="signal peptide" evidence="10">
    <location>
        <begin position="1"/>
        <end position="32"/>
    </location>
</feature>
<keyword evidence="4 9" id="KW-0812">Transmembrane</keyword>
<evidence type="ECO:0000256" key="10">
    <source>
        <dbReference type="SAM" id="SignalP"/>
    </source>
</evidence>
<evidence type="ECO:0000256" key="1">
    <source>
        <dbReference type="ARBA" id="ARBA00004651"/>
    </source>
</evidence>
<protein>
    <recommendedName>
        <fullName evidence="11">EXS domain-containing protein</fullName>
    </recommendedName>
</protein>
<reference evidence="12 13" key="1">
    <citation type="submission" date="2024-10" db="EMBL/GenBank/DDBJ databases">
        <title>Updated reference genomes for cyclostephanoid diatoms.</title>
        <authorList>
            <person name="Roberts W.R."/>
            <person name="Alverson A.J."/>
        </authorList>
    </citation>
    <scope>NUCLEOTIDE SEQUENCE [LARGE SCALE GENOMIC DNA]</scope>
    <source>
        <strain evidence="12 13">AJA228-03</strain>
    </source>
</reference>
<feature type="transmembrane region" description="Helical" evidence="9">
    <location>
        <begin position="1233"/>
        <end position="1251"/>
    </location>
</feature>
<feature type="transmembrane region" description="Helical" evidence="9">
    <location>
        <begin position="504"/>
        <end position="531"/>
    </location>
</feature>
<dbReference type="Pfam" id="PF13520">
    <property type="entry name" value="AA_permease_2"/>
    <property type="match status" value="1"/>
</dbReference>
<feature type="transmembrane region" description="Helical" evidence="9">
    <location>
        <begin position="893"/>
        <end position="911"/>
    </location>
</feature>
<feature type="transmembrane region" description="Helical" evidence="9">
    <location>
        <begin position="983"/>
        <end position="1004"/>
    </location>
</feature>
<dbReference type="InterPro" id="IPR044566">
    <property type="entry name" value="RMV1-like"/>
</dbReference>
<dbReference type="Pfam" id="PF03124">
    <property type="entry name" value="EXS"/>
    <property type="match status" value="1"/>
</dbReference>
<evidence type="ECO:0000313" key="12">
    <source>
        <dbReference type="EMBL" id="KAL3816733.1"/>
    </source>
</evidence>
<dbReference type="GO" id="GO:0015203">
    <property type="term" value="F:polyamine transmembrane transporter activity"/>
    <property type="evidence" value="ECO:0007669"/>
    <property type="project" value="UniProtKB-ARBA"/>
</dbReference>
<dbReference type="Gene3D" id="1.20.1740.10">
    <property type="entry name" value="Amino acid/polyamine transporter I"/>
    <property type="match status" value="1"/>
</dbReference>
<feature type="transmembrane region" description="Helical" evidence="9">
    <location>
        <begin position="1263"/>
        <end position="1282"/>
    </location>
</feature>
<proteinExistence type="inferred from homology"/>
<dbReference type="Proteomes" id="UP001530377">
    <property type="component" value="Unassembled WGS sequence"/>
</dbReference>
<keyword evidence="2" id="KW-0813">Transport</keyword>
<comment type="similarity">
    <text evidence="7">Belongs to the amino acid-polyamine-organocation (APC) superfamily. Polyamine:cation symporter (PHS) (TC 2.A.3.12) family.</text>
</comment>
<comment type="caution">
    <text evidence="12">The sequence shown here is derived from an EMBL/GenBank/DDBJ whole genome shotgun (WGS) entry which is preliminary data.</text>
</comment>
<feature type="transmembrane region" description="Helical" evidence="9">
    <location>
        <begin position="1288"/>
        <end position="1305"/>
    </location>
</feature>
<comment type="subcellular location">
    <subcellularLocation>
        <location evidence="1">Cell membrane</location>
        <topology evidence="1">Multi-pass membrane protein</topology>
    </subcellularLocation>
</comment>
<evidence type="ECO:0000256" key="5">
    <source>
        <dbReference type="ARBA" id="ARBA00022989"/>
    </source>
</evidence>
<dbReference type="PANTHER" id="PTHR45826">
    <property type="entry name" value="POLYAMINE TRANSPORTER PUT1"/>
    <property type="match status" value="1"/>
</dbReference>
<feature type="transmembrane region" description="Helical" evidence="9">
    <location>
        <begin position="759"/>
        <end position="779"/>
    </location>
</feature>
<accession>A0ABD3RX13</accession>
<feature type="compositionally biased region" description="Polar residues" evidence="8">
    <location>
        <begin position="129"/>
        <end position="143"/>
    </location>
</feature>
<feature type="compositionally biased region" description="Basic and acidic residues" evidence="8">
    <location>
        <begin position="1320"/>
        <end position="1331"/>
    </location>
</feature>
<dbReference type="InterPro" id="IPR002293">
    <property type="entry name" value="AA/rel_permease1"/>
</dbReference>
<feature type="chain" id="PRO_5044854325" description="EXS domain-containing protein" evidence="10">
    <location>
        <begin position="33"/>
        <end position="1367"/>
    </location>
</feature>
<feature type="transmembrane region" description="Helical" evidence="9">
    <location>
        <begin position="868"/>
        <end position="886"/>
    </location>
</feature>
<evidence type="ECO:0000256" key="9">
    <source>
        <dbReference type="SAM" id="Phobius"/>
    </source>
</evidence>
<feature type="transmembrane region" description="Helical" evidence="9">
    <location>
        <begin position="1208"/>
        <end position="1227"/>
    </location>
</feature>
<evidence type="ECO:0000256" key="6">
    <source>
        <dbReference type="ARBA" id="ARBA00023136"/>
    </source>
</evidence>
<feature type="transmembrane region" description="Helical" evidence="9">
    <location>
        <begin position="1150"/>
        <end position="1171"/>
    </location>
</feature>
<dbReference type="GO" id="GO:0005886">
    <property type="term" value="C:plasma membrane"/>
    <property type="evidence" value="ECO:0007669"/>
    <property type="project" value="UniProtKB-SubCell"/>
</dbReference>
<evidence type="ECO:0000259" key="11">
    <source>
        <dbReference type="PROSITE" id="PS51380"/>
    </source>
</evidence>
<evidence type="ECO:0000256" key="2">
    <source>
        <dbReference type="ARBA" id="ARBA00022448"/>
    </source>
</evidence>
<keyword evidence="10" id="KW-0732">Signal</keyword>
<organism evidence="12 13">
    <name type="scientific">Cyclostephanos tholiformis</name>
    <dbReference type="NCBI Taxonomy" id="382380"/>
    <lineage>
        <taxon>Eukaryota</taxon>
        <taxon>Sar</taxon>
        <taxon>Stramenopiles</taxon>
        <taxon>Ochrophyta</taxon>
        <taxon>Bacillariophyta</taxon>
        <taxon>Coscinodiscophyceae</taxon>
        <taxon>Thalassiosirophycidae</taxon>
        <taxon>Stephanodiscales</taxon>
        <taxon>Stephanodiscaceae</taxon>
        <taxon>Cyclostephanos</taxon>
    </lineage>
</organism>
<feature type="transmembrane region" description="Helical" evidence="9">
    <location>
        <begin position="576"/>
        <end position="594"/>
    </location>
</feature>
<evidence type="ECO:0000313" key="13">
    <source>
        <dbReference type="Proteomes" id="UP001530377"/>
    </source>
</evidence>
<feature type="transmembrane region" description="Helical" evidence="9">
    <location>
        <begin position="410"/>
        <end position="429"/>
    </location>
</feature>
<feature type="transmembrane region" description="Helical" evidence="9">
    <location>
        <begin position="1010"/>
        <end position="1031"/>
    </location>
</feature>
<evidence type="ECO:0000256" key="3">
    <source>
        <dbReference type="ARBA" id="ARBA00022475"/>
    </source>
</evidence>
<feature type="compositionally biased region" description="Polar residues" evidence="8">
    <location>
        <begin position="199"/>
        <end position="209"/>
    </location>
</feature>
<dbReference type="PROSITE" id="PS51380">
    <property type="entry name" value="EXS"/>
    <property type="match status" value="1"/>
</dbReference>
<feature type="compositionally biased region" description="Polar residues" evidence="8">
    <location>
        <begin position="814"/>
        <end position="823"/>
    </location>
</feature>
<dbReference type="PANTHER" id="PTHR45826:SF2">
    <property type="entry name" value="AMINO ACID TRANSPORTER"/>
    <property type="match status" value="1"/>
</dbReference>
<evidence type="ECO:0000256" key="7">
    <source>
        <dbReference type="ARBA" id="ARBA00024041"/>
    </source>
</evidence>
<feature type="transmembrane region" description="Helical" evidence="9">
    <location>
        <begin position="481"/>
        <end position="498"/>
    </location>
</feature>
<gene>
    <name evidence="12" type="ORF">ACHAXA_002219</name>
</gene>
<feature type="region of interest" description="Disordered" evidence="8">
    <location>
        <begin position="1312"/>
        <end position="1358"/>
    </location>
</feature>